<sequence length="148" mass="16997">MNSHTQTIGLALYWEVSGSTITDDFTRDEITPAELWDRWYKDSVQDGEAGVLWSITTPEVLGVFEAAPFQYRSRFPLRENFLSFYEWPEHADTGERLNFMRLPVLDFGWSRDRADKGGFIQELTGWKPSPLQHTFPAEQVAHAAGLVE</sequence>
<gene>
    <name evidence="1" type="ORF">RM572_00295</name>
</gene>
<organism evidence="1 2">
    <name type="scientific">Streptomyces hazeniae</name>
    <dbReference type="NCBI Taxonomy" id="3075538"/>
    <lineage>
        <taxon>Bacteria</taxon>
        <taxon>Bacillati</taxon>
        <taxon>Actinomycetota</taxon>
        <taxon>Actinomycetes</taxon>
        <taxon>Kitasatosporales</taxon>
        <taxon>Streptomycetaceae</taxon>
        <taxon>Streptomyces</taxon>
    </lineage>
</organism>
<evidence type="ECO:0000313" key="1">
    <source>
        <dbReference type="EMBL" id="MDT0377215.1"/>
    </source>
</evidence>
<dbReference type="RefSeq" id="WP_311671220.1">
    <property type="nucleotide sequence ID" value="NZ_JAVREQ010000001.1"/>
</dbReference>
<proteinExistence type="predicted"/>
<protein>
    <submittedName>
        <fullName evidence="1">Uncharacterized protein</fullName>
    </submittedName>
</protein>
<reference evidence="2" key="1">
    <citation type="submission" date="2023-07" db="EMBL/GenBank/DDBJ databases">
        <title>30 novel species of actinomycetes from the DSMZ collection.</title>
        <authorList>
            <person name="Nouioui I."/>
        </authorList>
    </citation>
    <scope>NUCLEOTIDE SEQUENCE [LARGE SCALE GENOMIC DNA]</scope>
    <source>
        <strain evidence="2">DSM 42041</strain>
    </source>
</reference>
<dbReference type="Proteomes" id="UP001183414">
    <property type="component" value="Unassembled WGS sequence"/>
</dbReference>
<accession>A0ABU2NKC6</accession>
<comment type="caution">
    <text evidence="1">The sequence shown here is derived from an EMBL/GenBank/DDBJ whole genome shotgun (WGS) entry which is preliminary data.</text>
</comment>
<keyword evidence="2" id="KW-1185">Reference proteome</keyword>
<evidence type="ECO:0000313" key="2">
    <source>
        <dbReference type="Proteomes" id="UP001183414"/>
    </source>
</evidence>
<dbReference type="EMBL" id="JAVREQ010000001">
    <property type="protein sequence ID" value="MDT0377215.1"/>
    <property type="molecule type" value="Genomic_DNA"/>
</dbReference>
<name>A0ABU2NKC6_9ACTN</name>